<keyword evidence="2" id="KW-0732">Signal</keyword>
<dbReference type="AlphaFoldDB" id="A0AAT9I0L6"/>
<organism evidence="3">
    <name type="scientific">Streptomyces haneummycinicus</name>
    <dbReference type="NCBI Taxonomy" id="3074435"/>
    <lineage>
        <taxon>Bacteria</taxon>
        <taxon>Bacillati</taxon>
        <taxon>Actinomycetota</taxon>
        <taxon>Actinomycetes</taxon>
        <taxon>Kitasatosporales</taxon>
        <taxon>Streptomycetaceae</taxon>
        <taxon>Streptomyces</taxon>
    </lineage>
</organism>
<reference evidence="3" key="1">
    <citation type="submission" date="2024-06" db="EMBL/GenBank/DDBJ databases">
        <authorList>
            <consortium name="consrtm"/>
            <person name="Uemura M."/>
            <person name="Terahara T."/>
        </authorList>
    </citation>
    <scope>NUCLEOTIDE SEQUENCE</scope>
    <source>
        <strain evidence="3">KM77-8</strain>
    </source>
</reference>
<evidence type="ECO:0000313" key="3">
    <source>
        <dbReference type="EMBL" id="BFO22879.1"/>
    </source>
</evidence>
<sequence>MASIRTARVIAAVSALPLAAALFTGVAAADNGVLADDGSIATATSSDAGVLGSGVGGDNFGNSATSQQQATGSGATNQSNSAQVSGSAFTAVNQGNDNVAVSFSPLW</sequence>
<gene>
    <name evidence="3" type="ORF">SHKM778_92670</name>
</gene>
<protein>
    <recommendedName>
        <fullName evidence="4">Secreted protein</fullName>
    </recommendedName>
</protein>
<reference evidence="3" key="2">
    <citation type="submission" date="2024-07" db="EMBL/GenBank/DDBJ databases">
        <title>Streptomyces haneummycinica sp. nov., a new antibiotic-producing actinobacterium isolated from marine sediment.</title>
        <authorList>
            <person name="Uemura M."/>
            <person name="Hamada M."/>
            <person name="Hirano S."/>
            <person name="Kobayashi K."/>
            <person name="Ohshiro T."/>
            <person name="Kobayashi T."/>
            <person name="Terahara T."/>
        </authorList>
    </citation>
    <scope>NUCLEOTIDE SEQUENCE</scope>
    <source>
        <strain evidence="3">KM77-8</strain>
    </source>
</reference>
<evidence type="ECO:0000256" key="2">
    <source>
        <dbReference type="SAM" id="SignalP"/>
    </source>
</evidence>
<feature type="region of interest" description="Disordered" evidence="1">
    <location>
        <begin position="59"/>
        <end position="81"/>
    </location>
</feature>
<name>A0AAT9I0L6_9ACTN</name>
<evidence type="ECO:0000256" key="1">
    <source>
        <dbReference type="SAM" id="MobiDB-lite"/>
    </source>
</evidence>
<feature type="chain" id="PRO_5043378173" description="Secreted protein" evidence="2">
    <location>
        <begin position="30"/>
        <end position="107"/>
    </location>
</feature>
<feature type="compositionally biased region" description="Polar residues" evidence="1">
    <location>
        <begin position="60"/>
        <end position="81"/>
    </location>
</feature>
<accession>A0AAT9I0L6</accession>
<proteinExistence type="predicted"/>
<dbReference type="EMBL" id="AP035768">
    <property type="protein sequence ID" value="BFO22879.1"/>
    <property type="molecule type" value="Genomic_DNA"/>
</dbReference>
<feature type="signal peptide" evidence="2">
    <location>
        <begin position="1"/>
        <end position="29"/>
    </location>
</feature>
<evidence type="ECO:0008006" key="4">
    <source>
        <dbReference type="Google" id="ProtNLM"/>
    </source>
</evidence>